<dbReference type="PANTHER" id="PTHR43004">
    <property type="entry name" value="TRK SYSTEM POTASSIUM UPTAKE PROTEIN"/>
    <property type="match status" value="1"/>
</dbReference>
<keyword evidence="2" id="KW-0285">Flavoprotein</keyword>
<keyword evidence="5" id="KW-0503">Monooxygenase</keyword>
<keyword evidence="3" id="KW-0274">FAD</keyword>
<dbReference type="SUPFAM" id="SSF51905">
    <property type="entry name" value="FAD/NAD(P)-binding domain"/>
    <property type="match status" value="1"/>
</dbReference>
<dbReference type="Gene3D" id="3.30.70.2450">
    <property type="match status" value="1"/>
</dbReference>
<evidence type="ECO:0000313" key="6">
    <source>
        <dbReference type="Proteomes" id="UP000664795"/>
    </source>
</evidence>
<dbReference type="InterPro" id="IPR036188">
    <property type="entry name" value="FAD/NAD-bd_sf"/>
</dbReference>
<dbReference type="Pfam" id="PF01494">
    <property type="entry name" value="FAD_binding_3"/>
    <property type="match status" value="1"/>
</dbReference>
<dbReference type="AlphaFoldDB" id="A0A939JYA0"/>
<evidence type="ECO:0000256" key="2">
    <source>
        <dbReference type="ARBA" id="ARBA00022630"/>
    </source>
</evidence>
<evidence type="ECO:0000313" key="5">
    <source>
        <dbReference type="EMBL" id="MBO0931869.1"/>
    </source>
</evidence>
<dbReference type="RefSeq" id="WP_207335840.1">
    <property type="nucleotide sequence ID" value="NZ_JAFMYU010000009.1"/>
</dbReference>
<evidence type="ECO:0000259" key="4">
    <source>
        <dbReference type="Pfam" id="PF01494"/>
    </source>
</evidence>
<dbReference type="GO" id="GO:0016709">
    <property type="term" value="F:oxidoreductase activity, acting on paired donors, with incorporation or reduction of molecular oxygen, NAD(P)H as one donor, and incorporation of one atom of oxygen"/>
    <property type="evidence" value="ECO:0007669"/>
    <property type="project" value="UniProtKB-ARBA"/>
</dbReference>
<dbReference type="GO" id="GO:0071949">
    <property type="term" value="F:FAD binding"/>
    <property type="evidence" value="ECO:0007669"/>
    <property type="project" value="InterPro"/>
</dbReference>
<keyword evidence="5" id="KW-0560">Oxidoreductase</keyword>
<gene>
    <name evidence="5" type="ORF">J2I48_12740</name>
</gene>
<dbReference type="PRINTS" id="PR00420">
    <property type="entry name" value="RNGMNOXGNASE"/>
</dbReference>
<name>A0A939JYA0_9BACT</name>
<sequence length="536" mass="59381">MNHTADVLIVGAGPTGLALANALAHHGVSFSLIERKPHLSTHTKATNLMQGIQEKLAIYNLLDPMLVKAGSLERLGMYGYGQNLGPVSYWRNDSPFHSVLLLGQHNIEQGFNQSLTEQGVAVRFDSALVDLKQDQQGVTVTINEDGIERLERYKYVIGADGPRSIVRTFTNLDFTPTKTGVTVRQVDARLTWKRPTSMKQMWLFYYDGGFGVVISLPDGITKIMSFDDSHVIPDRTPTLPEMQTALRQFSGDDSATLEDPIWFSYGELLTGLAPALIDERVILAGDSGNPILPNGGQGLNTGIQDAVNLAWKLTDVLKFGANKSLLKTYEIERLGFRTELEKGQNSSLKYIVHPPKLVQWAVKKFGRYGLKKGGDAMIRFFSQLGVEYLKSPLTVEKVGTKGIRAGQNIQDGDLLEAKTRREVSLFGLLAQPNWKLLYFDKGVGISAEQARSVNALPYPYLDTYLISSSVKTAATLDNLFFDLEAIVHRTYIISQPMFYLVRPDNHVALRTTSLVDVPIYLNNLYPQAATQSAVVL</sequence>
<keyword evidence="6" id="KW-1185">Reference proteome</keyword>
<dbReference type="EMBL" id="JAFMYU010000009">
    <property type="protein sequence ID" value="MBO0931869.1"/>
    <property type="molecule type" value="Genomic_DNA"/>
</dbReference>
<dbReference type="Gene3D" id="3.40.30.120">
    <property type="match status" value="1"/>
</dbReference>
<accession>A0A939JYA0</accession>
<comment type="cofactor">
    <cofactor evidence="1">
        <name>FAD</name>
        <dbReference type="ChEBI" id="CHEBI:57692"/>
    </cofactor>
</comment>
<dbReference type="PANTHER" id="PTHR43004:SF19">
    <property type="entry name" value="BINDING MONOOXYGENASE, PUTATIVE (JCVI)-RELATED"/>
    <property type="match status" value="1"/>
</dbReference>
<comment type="caution">
    <text evidence="5">The sequence shown here is derived from an EMBL/GenBank/DDBJ whole genome shotgun (WGS) entry which is preliminary data.</text>
</comment>
<evidence type="ECO:0000256" key="3">
    <source>
        <dbReference type="ARBA" id="ARBA00022827"/>
    </source>
</evidence>
<dbReference type="Gene3D" id="3.50.50.60">
    <property type="entry name" value="FAD/NAD(P)-binding domain"/>
    <property type="match status" value="1"/>
</dbReference>
<dbReference type="InterPro" id="IPR050641">
    <property type="entry name" value="RIFMO-like"/>
</dbReference>
<dbReference type="Proteomes" id="UP000664795">
    <property type="component" value="Unassembled WGS sequence"/>
</dbReference>
<organism evidence="5 6">
    <name type="scientific">Fibrella aquatilis</name>
    <dbReference type="NCBI Taxonomy" id="2817059"/>
    <lineage>
        <taxon>Bacteria</taxon>
        <taxon>Pseudomonadati</taxon>
        <taxon>Bacteroidota</taxon>
        <taxon>Cytophagia</taxon>
        <taxon>Cytophagales</taxon>
        <taxon>Spirosomataceae</taxon>
        <taxon>Fibrella</taxon>
    </lineage>
</organism>
<feature type="domain" description="FAD-binding" evidence="4">
    <location>
        <begin position="5"/>
        <end position="339"/>
    </location>
</feature>
<reference evidence="5 6" key="1">
    <citation type="submission" date="2021-03" db="EMBL/GenBank/DDBJ databases">
        <title>Fibrella sp. HMF5036 genome sequencing and assembly.</title>
        <authorList>
            <person name="Kang H."/>
            <person name="Kim H."/>
            <person name="Bae S."/>
            <person name="Joh K."/>
        </authorList>
    </citation>
    <scope>NUCLEOTIDE SEQUENCE [LARGE SCALE GENOMIC DNA]</scope>
    <source>
        <strain evidence="5 6">HMF5036</strain>
    </source>
</reference>
<protein>
    <submittedName>
        <fullName evidence="5">FAD-dependent monooxygenase</fullName>
    </submittedName>
</protein>
<proteinExistence type="predicted"/>
<dbReference type="InterPro" id="IPR002938">
    <property type="entry name" value="FAD-bd"/>
</dbReference>
<evidence type="ECO:0000256" key="1">
    <source>
        <dbReference type="ARBA" id="ARBA00001974"/>
    </source>
</evidence>